<evidence type="ECO:0000313" key="4">
    <source>
        <dbReference type="Proteomes" id="UP000034048"/>
    </source>
</evidence>
<feature type="domain" description="HMA" evidence="2">
    <location>
        <begin position="2"/>
        <end position="67"/>
    </location>
</feature>
<keyword evidence="1" id="KW-0479">Metal-binding</keyword>
<proteinExistence type="predicted"/>
<dbReference type="CDD" id="cd00371">
    <property type="entry name" value="HMA"/>
    <property type="match status" value="1"/>
</dbReference>
<dbReference type="Pfam" id="PF00403">
    <property type="entry name" value="HMA"/>
    <property type="match status" value="1"/>
</dbReference>
<reference evidence="3 4" key="1">
    <citation type="journal article" date="2015" name="Nature">
        <title>rRNA introns, odd ribosomes, and small enigmatic genomes across a large radiation of phyla.</title>
        <authorList>
            <person name="Brown C.T."/>
            <person name="Hug L.A."/>
            <person name="Thomas B.C."/>
            <person name="Sharon I."/>
            <person name="Castelle C.J."/>
            <person name="Singh A."/>
            <person name="Wilkins M.J."/>
            <person name="Williams K.H."/>
            <person name="Banfield J.F."/>
        </authorList>
    </citation>
    <scope>NUCLEOTIDE SEQUENCE [LARGE SCALE GENOMIC DNA]</scope>
</reference>
<dbReference type="PROSITE" id="PS50846">
    <property type="entry name" value="HMA_2"/>
    <property type="match status" value="1"/>
</dbReference>
<comment type="caution">
    <text evidence="3">The sequence shown here is derived from an EMBL/GenBank/DDBJ whole genome shotgun (WGS) entry which is preliminary data.</text>
</comment>
<dbReference type="InterPro" id="IPR017969">
    <property type="entry name" value="Heavy-metal-associated_CS"/>
</dbReference>
<dbReference type="GO" id="GO:0046872">
    <property type="term" value="F:metal ion binding"/>
    <property type="evidence" value="ECO:0007669"/>
    <property type="project" value="UniProtKB-KW"/>
</dbReference>
<dbReference type="EMBL" id="LBWS01000013">
    <property type="protein sequence ID" value="KKR14956.1"/>
    <property type="molecule type" value="Genomic_DNA"/>
</dbReference>
<dbReference type="PROSITE" id="PS01047">
    <property type="entry name" value="HMA_1"/>
    <property type="match status" value="1"/>
</dbReference>
<evidence type="ECO:0000313" key="3">
    <source>
        <dbReference type="EMBL" id="KKR14956.1"/>
    </source>
</evidence>
<dbReference type="InterPro" id="IPR036163">
    <property type="entry name" value="HMA_dom_sf"/>
</dbReference>
<protein>
    <submittedName>
        <fullName evidence="3">Copper-exporting ATPase</fullName>
    </submittedName>
</protein>
<dbReference type="SUPFAM" id="SSF55008">
    <property type="entry name" value="HMA, heavy metal-associated domain"/>
    <property type="match status" value="1"/>
</dbReference>
<gene>
    <name evidence="3" type="ORF">UT42_C0013G0007</name>
</gene>
<evidence type="ECO:0000256" key="1">
    <source>
        <dbReference type="ARBA" id="ARBA00022723"/>
    </source>
</evidence>
<accession>A0A0G0NQ90</accession>
<dbReference type="AlphaFoldDB" id="A0A0G0NQ90"/>
<dbReference type="Proteomes" id="UP000034048">
    <property type="component" value="Unassembled WGS sequence"/>
</dbReference>
<dbReference type="Gene3D" id="3.30.70.100">
    <property type="match status" value="1"/>
</dbReference>
<sequence>MNTTNFKLSGLTCPSCVKLVSNRLKKVSGVQEVNIDLVSGNVMVNSEANLNLEIFKKSLEGTHYLIIK</sequence>
<dbReference type="InterPro" id="IPR006121">
    <property type="entry name" value="HMA_dom"/>
</dbReference>
<organism evidence="3 4">
    <name type="scientific">Candidatus Falkowbacteria bacterium GW2011_GWA2_39_24</name>
    <dbReference type="NCBI Taxonomy" id="1618634"/>
    <lineage>
        <taxon>Bacteria</taxon>
        <taxon>Candidatus Falkowiibacteriota</taxon>
    </lineage>
</organism>
<name>A0A0G0NQ90_9BACT</name>
<evidence type="ECO:0000259" key="2">
    <source>
        <dbReference type="PROSITE" id="PS50846"/>
    </source>
</evidence>